<evidence type="ECO:0000313" key="1">
    <source>
        <dbReference type="EMBL" id="EUC27166.1"/>
    </source>
</evidence>
<proteinExistence type="predicted"/>
<protein>
    <recommendedName>
        <fullName evidence="3">HTH CENPB-type domain-containing protein</fullName>
    </recommendedName>
</protein>
<dbReference type="GeneID" id="19144449"/>
<accession>W6Y7Z4</accession>
<name>W6Y7Z4_COCC2</name>
<dbReference type="RefSeq" id="XP_007718535.1">
    <property type="nucleotide sequence ID" value="XM_007720345.1"/>
</dbReference>
<evidence type="ECO:0008006" key="3">
    <source>
        <dbReference type="Google" id="ProtNLM"/>
    </source>
</evidence>
<feature type="non-terminal residue" evidence="1">
    <location>
        <position position="1"/>
    </location>
</feature>
<sequence>IRHVSIPLLAFSIARRRSTSIKLIKPPGKNWAQAFEKRHKELKARKVRAIDWNRHENDIYSKIAKWFEVMEKVLQGPATLSENVYNMDETGVMLHGMQHSCGFGTKVVLIRL</sequence>
<organism evidence="1 2">
    <name type="scientific">Cochliobolus carbonum (strain 26-R-13)</name>
    <name type="common">Maize leaf spot fungus</name>
    <name type="synonym">Bipolaris zeicola</name>
    <dbReference type="NCBI Taxonomy" id="930089"/>
    <lineage>
        <taxon>Eukaryota</taxon>
        <taxon>Fungi</taxon>
        <taxon>Dikarya</taxon>
        <taxon>Ascomycota</taxon>
        <taxon>Pezizomycotina</taxon>
        <taxon>Dothideomycetes</taxon>
        <taxon>Pleosporomycetidae</taxon>
        <taxon>Pleosporales</taxon>
        <taxon>Pleosporineae</taxon>
        <taxon>Pleosporaceae</taxon>
        <taxon>Bipolaris</taxon>
    </lineage>
</organism>
<dbReference type="HOGENOM" id="CLU_2151660_0_0_1"/>
<evidence type="ECO:0000313" key="2">
    <source>
        <dbReference type="Proteomes" id="UP000053841"/>
    </source>
</evidence>
<keyword evidence="2" id="KW-1185">Reference proteome</keyword>
<dbReference type="Proteomes" id="UP000053841">
    <property type="component" value="Unassembled WGS sequence"/>
</dbReference>
<gene>
    <name evidence="1" type="ORF">COCCADRAFT_112407</name>
</gene>
<dbReference type="OrthoDB" id="3937230at2759"/>
<dbReference type="KEGG" id="bze:COCCADRAFT_112407"/>
<dbReference type="EMBL" id="KI964989">
    <property type="protein sequence ID" value="EUC27166.1"/>
    <property type="molecule type" value="Genomic_DNA"/>
</dbReference>
<dbReference type="AlphaFoldDB" id="W6Y7Z4"/>
<reference evidence="1 2" key="1">
    <citation type="journal article" date="2013" name="PLoS Genet.">
        <title>Comparative genome structure, secondary metabolite, and effector coding capacity across Cochliobolus pathogens.</title>
        <authorList>
            <person name="Condon B.J."/>
            <person name="Leng Y."/>
            <person name="Wu D."/>
            <person name="Bushley K.E."/>
            <person name="Ohm R.A."/>
            <person name="Otillar R."/>
            <person name="Martin J."/>
            <person name="Schackwitz W."/>
            <person name="Grimwood J."/>
            <person name="MohdZainudin N."/>
            <person name="Xue C."/>
            <person name="Wang R."/>
            <person name="Manning V.A."/>
            <person name="Dhillon B."/>
            <person name="Tu Z.J."/>
            <person name="Steffenson B.J."/>
            <person name="Salamov A."/>
            <person name="Sun H."/>
            <person name="Lowry S."/>
            <person name="LaButti K."/>
            <person name="Han J."/>
            <person name="Copeland A."/>
            <person name="Lindquist E."/>
            <person name="Barry K."/>
            <person name="Schmutz J."/>
            <person name="Baker S.E."/>
            <person name="Ciuffetti L.M."/>
            <person name="Grigoriev I.V."/>
            <person name="Zhong S."/>
            <person name="Turgeon B.G."/>
        </authorList>
    </citation>
    <scope>NUCLEOTIDE SEQUENCE [LARGE SCALE GENOMIC DNA]</scope>
    <source>
        <strain evidence="1 2">26-R-13</strain>
    </source>
</reference>